<dbReference type="SUPFAM" id="SSF51445">
    <property type="entry name" value="(Trans)glycosidases"/>
    <property type="match status" value="1"/>
</dbReference>
<dbReference type="EMBL" id="JARKHS020015477">
    <property type="protein sequence ID" value="KAK8774369.1"/>
    <property type="molecule type" value="Genomic_DNA"/>
</dbReference>
<evidence type="ECO:0000313" key="1">
    <source>
        <dbReference type="EMBL" id="KAK8774369.1"/>
    </source>
</evidence>
<protein>
    <recommendedName>
        <fullName evidence="3">GH18 domain-containing protein</fullName>
    </recommendedName>
</protein>
<dbReference type="InterPro" id="IPR017853">
    <property type="entry name" value="GH"/>
</dbReference>
<sequence>MLQRLMSSVVNAMQDFRLDGVTVNWAQPKPGCESPNDLRLLGELLKNIRSTFNSQGLQQAITSVVLDINTGNEHLVDGVFNDVMYFFLTTHLVGLPSTPTVQHLCADITSAVLAVLQLYASTAPRASVRQLGITEYTAPLGSEGSVDPATGVEIFEPSMQYAPIYSGCAYSSFCRDDSAAGSCIVHKAVTGQHATRLVVSNAFTLEQRAYLYSHPCVLVLGLDYDSFVDQCGRLFRRYPLLEHLHDATGGQTVTSRAIVDGAPL</sequence>
<dbReference type="AlphaFoldDB" id="A0AAQ4EHU3"/>
<evidence type="ECO:0000313" key="2">
    <source>
        <dbReference type="Proteomes" id="UP001321473"/>
    </source>
</evidence>
<reference evidence="1 2" key="1">
    <citation type="journal article" date="2023" name="Arcadia Sci">
        <title>De novo assembly of a long-read Amblyomma americanum tick genome.</title>
        <authorList>
            <person name="Chou S."/>
            <person name="Poskanzer K.E."/>
            <person name="Rollins M."/>
            <person name="Thuy-Boun P.S."/>
        </authorList>
    </citation>
    <scope>NUCLEOTIDE SEQUENCE [LARGE SCALE GENOMIC DNA]</scope>
    <source>
        <strain evidence="1">F_SG_1</strain>
        <tissue evidence="1">Salivary glands</tissue>
    </source>
</reference>
<name>A0AAQ4EHU3_AMBAM</name>
<keyword evidence="2" id="KW-1185">Reference proteome</keyword>
<organism evidence="1 2">
    <name type="scientific">Amblyomma americanum</name>
    <name type="common">Lone star tick</name>
    <dbReference type="NCBI Taxonomy" id="6943"/>
    <lineage>
        <taxon>Eukaryota</taxon>
        <taxon>Metazoa</taxon>
        <taxon>Ecdysozoa</taxon>
        <taxon>Arthropoda</taxon>
        <taxon>Chelicerata</taxon>
        <taxon>Arachnida</taxon>
        <taxon>Acari</taxon>
        <taxon>Parasitiformes</taxon>
        <taxon>Ixodida</taxon>
        <taxon>Ixodoidea</taxon>
        <taxon>Ixodidae</taxon>
        <taxon>Amblyomminae</taxon>
        <taxon>Amblyomma</taxon>
    </lineage>
</organism>
<dbReference type="Proteomes" id="UP001321473">
    <property type="component" value="Unassembled WGS sequence"/>
</dbReference>
<dbReference type="Gene3D" id="3.20.20.80">
    <property type="entry name" value="Glycosidases"/>
    <property type="match status" value="1"/>
</dbReference>
<gene>
    <name evidence="1" type="ORF">V5799_011100</name>
</gene>
<comment type="caution">
    <text evidence="1">The sequence shown here is derived from an EMBL/GenBank/DDBJ whole genome shotgun (WGS) entry which is preliminary data.</text>
</comment>
<proteinExistence type="predicted"/>
<evidence type="ECO:0008006" key="3">
    <source>
        <dbReference type="Google" id="ProtNLM"/>
    </source>
</evidence>
<accession>A0AAQ4EHU3</accession>